<dbReference type="AlphaFoldDB" id="A0A552Y4V2"/>
<name>A0A552Y4V2_9LACT</name>
<comment type="caution">
    <text evidence="1">The sequence shown here is derived from an EMBL/GenBank/DDBJ whole genome shotgun (WGS) entry which is preliminary data.</text>
</comment>
<dbReference type="EMBL" id="VJWV01000004">
    <property type="protein sequence ID" value="TRW73707.1"/>
    <property type="molecule type" value="Genomic_DNA"/>
</dbReference>
<evidence type="ECO:0000313" key="1">
    <source>
        <dbReference type="EMBL" id="TRW73707.1"/>
    </source>
</evidence>
<accession>A0A552Y4V2</accession>
<dbReference type="RefSeq" id="WP_143458092.1">
    <property type="nucleotide sequence ID" value="NZ_VJWS01000016.1"/>
</dbReference>
<evidence type="ECO:0000313" key="2">
    <source>
        <dbReference type="Proteomes" id="UP000317167"/>
    </source>
</evidence>
<protein>
    <submittedName>
        <fullName evidence="1">Uncharacterized protein</fullName>
    </submittedName>
</protein>
<gene>
    <name evidence="1" type="ORF">FNJ53_06270</name>
</gene>
<organism evidence="1 2">
    <name type="scientific">Lactococcus lactis</name>
    <dbReference type="NCBI Taxonomy" id="1358"/>
    <lineage>
        <taxon>Bacteria</taxon>
        <taxon>Bacillati</taxon>
        <taxon>Bacillota</taxon>
        <taxon>Bacilli</taxon>
        <taxon>Lactobacillales</taxon>
        <taxon>Streptococcaceae</taxon>
        <taxon>Lactococcus</taxon>
    </lineage>
</organism>
<reference evidence="1 2" key="1">
    <citation type="submission" date="2019-07" db="EMBL/GenBank/DDBJ databases">
        <title>Draft genome of 7 Lactococcus lactis strains isolated from an artisanal cheese production.</title>
        <authorList>
            <person name="Biolcati F."/>
            <person name="Bottero M.T."/>
            <person name="Dalmasso A."/>
            <person name="Mcauliffe O."/>
        </authorList>
    </citation>
    <scope>NUCLEOTIDE SEQUENCE [LARGE SCALE GENOMIC DNA]</scope>
    <source>
        <strain evidence="1 2">MRS45.2</strain>
    </source>
</reference>
<dbReference type="Proteomes" id="UP000317167">
    <property type="component" value="Unassembled WGS sequence"/>
</dbReference>
<proteinExistence type="predicted"/>
<sequence length="91" mass="10693">MKLSEIEAVSPEDFVVFEDDMPYSYVIDRGCKENAIEVEDFPRLYTAEQMQEYAKANCWELINWYVETTGDVNHAAEMKIWMDDEFGGHEK</sequence>